<dbReference type="Pfam" id="PF03417">
    <property type="entry name" value="AAT"/>
    <property type="match status" value="1"/>
</dbReference>
<dbReference type="InterPro" id="IPR029055">
    <property type="entry name" value="Ntn_hydrolases_N"/>
</dbReference>
<comment type="caution">
    <text evidence="2">The sequence shown here is derived from an EMBL/GenBank/DDBJ whole genome shotgun (WGS) entry which is preliminary data.</text>
</comment>
<accession>A0A4R2KY97</accession>
<dbReference type="AlphaFoldDB" id="A0A4R2KY97"/>
<sequence length="338" mass="37629">MTMRCTFEATSENEPGQRWQALFTHYWPGYRRWFMRDGDRARPPFLACRRALRTHMPELEPTYDKLVELSGGGDLAARFLSQWCPRPYISGCAQAVWCDTRRGGAPALVRNYDYAPALLEGAWLATRWHGRRVLAMSDCLWGVLDGINDAGLAASLSFGGRTVLGEGFGIPLVLRYVLEMATTTAEAVEILRRVPVHMSYNVSIVDRSGAWATVFVAPDRPAEVVPQAAITNHQHVVEWPAHARATNTEERQAVLGRVVDSAEDVEHVIAALLQPPLLQTGYERGYGTLYTAVYHPTEATAELVWKDARWRQSCVKFVEGTRIAVFGSGNPAPTDARS</sequence>
<keyword evidence="2" id="KW-0378">Hydrolase</keyword>
<feature type="domain" description="Peptidase C45 hydrolase" evidence="1">
    <location>
        <begin position="103"/>
        <end position="309"/>
    </location>
</feature>
<organism evidence="2 3">
    <name type="scientific">Plasticicumulans lactativorans</name>
    <dbReference type="NCBI Taxonomy" id="1133106"/>
    <lineage>
        <taxon>Bacteria</taxon>
        <taxon>Pseudomonadati</taxon>
        <taxon>Pseudomonadota</taxon>
        <taxon>Gammaproteobacteria</taxon>
        <taxon>Candidatus Competibacteraceae</taxon>
        <taxon>Plasticicumulans</taxon>
    </lineage>
</organism>
<evidence type="ECO:0000259" key="1">
    <source>
        <dbReference type="Pfam" id="PF03417"/>
    </source>
</evidence>
<name>A0A4R2KY97_9GAMM</name>
<reference evidence="2 3" key="1">
    <citation type="submission" date="2019-03" db="EMBL/GenBank/DDBJ databases">
        <title>Genomic Encyclopedia of Type Strains, Phase IV (KMG-IV): sequencing the most valuable type-strain genomes for metagenomic binning, comparative biology and taxonomic classification.</title>
        <authorList>
            <person name="Goeker M."/>
        </authorList>
    </citation>
    <scope>NUCLEOTIDE SEQUENCE [LARGE SCALE GENOMIC DNA]</scope>
    <source>
        <strain evidence="2 3">DSM 25287</strain>
    </source>
</reference>
<dbReference type="InterPro" id="IPR005079">
    <property type="entry name" value="Peptidase_C45_hydrolase"/>
</dbReference>
<protein>
    <submittedName>
        <fullName evidence="2">Putative choloylglycine hydrolase</fullName>
    </submittedName>
</protein>
<dbReference type="EMBL" id="SLWY01000032">
    <property type="protein sequence ID" value="TCO76359.1"/>
    <property type="molecule type" value="Genomic_DNA"/>
</dbReference>
<dbReference type="SUPFAM" id="SSF56235">
    <property type="entry name" value="N-terminal nucleophile aminohydrolases (Ntn hydrolases)"/>
    <property type="match status" value="1"/>
</dbReference>
<evidence type="ECO:0000313" key="2">
    <source>
        <dbReference type="EMBL" id="TCO76359.1"/>
    </source>
</evidence>
<dbReference type="OrthoDB" id="8617387at2"/>
<gene>
    <name evidence="2" type="ORF">EV699_13223</name>
</gene>
<proteinExistence type="predicted"/>
<dbReference type="Proteomes" id="UP000295765">
    <property type="component" value="Unassembled WGS sequence"/>
</dbReference>
<dbReference type="GO" id="GO:0016787">
    <property type="term" value="F:hydrolase activity"/>
    <property type="evidence" value="ECO:0007669"/>
    <property type="project" value="UniProtKB-KW"/>
</dbReference>
<dbReference type="NCBIfam" id="NF040521">
    <property type="entry name" value="C45_proenzyme"/>
    <property type="match status" value="1"/>
</dbReference>
<dbReference type="InterPro" id="IPR047794">
    <property type="entry name" value="C45_proenzyme-like"/>
</dbReference>
<evidence type="ECO:0000313" key="3">
    <source>
        <dbReference type="Proteomes" id="UP000295765"/>
    </source>
</evidence>
<keyword evidence="3" id="KW-1185">Reference proteome</keyword>
<dbReference type="Gene3D" id="3.60.60.10">
    <property type="entry name" value="Penicillin V Acylase, Chain A"/>
    <property type="match status" value="1"/>
</dbReference>